<organism evidence="1 2">
    <name type="scientific">Undibacterium aquatile</name>
    <dbReference type="NCBI Taxonomy" id="1537398"/>
    <lineage>
        <taxon>Bacteria</taxon>
        <taxon>Pseudomonadati</taxon>
        <taxon>Pseudomonadota</taxon>
        <taxon>Betaproteobacteria</taxon>
        <taxon>Burkholderiales</taxon>
        <taxon>Oxalobacteraceae</taxon>
        <taxon>Undibacterium</taxon>
    </lineage>
</organism>
<keyword evidence="2" id="KW-1185">Reference proteome</keyword>
<evidence type="ECO:0000313" key="2">
    <source>
        <dbReference type="Proteomes" id="UP000637632"/>
    </source>
</evidence>
<evidence type="ECO:0000313" key="1">
    <source>
        <dbReference type="EMBL" id="MBC3813111.1"/>
    </source>
</evidence>
<dbReference type="PANTHER" id="PTHR35862">
    <property type="entry name" value="FELS-2 PROPHAGE PROTEIN"/>
    <property type="match status" value="1"/>
</dbReference>
<sequence>METLGVAVPVFVLTYNQRDITADLTPFKLSVSYTDNLDGDESDSLEISLEDSDGRWWQAWYPVMGDRLNLRMGYQGQALVDCGDFEIDEIEIEGPPSTVRIRALAASVMKELRTNQGKAYEDTTLAGIVKTVADRQKLKVVGNVEAIPIKRVTQMHEEDMKFLKRLAQEYGYAFNVRDDQLIFYSLEELRAAPGVQVIGINDLTRYAFRDKVKGTPSSAKVSYHDPQKKAVVTYEVASDKKVVAKPSADSLKLNTRAESPEQAKSKAKAAINRANDEATTATLSLWGNPKLVAGMNVELEGFGNLSGRYQISKSHHSQESSSGYTTELELRRTAIAAGNKNKLKVANVENGKVVLK</sequence>
<reference evidence="1 2" key="1">
    <citation type="submission" date="2020-08" db="EMBL/GenBank/DDBJ databases">
        <title>Novel species isolated from subtropical streams in China.</title>
        <authorList>
            <person name="Lu H."/>
        </authorList>
    </citation>
    <scope>NUCLEOTIDE SEQUENCE [LARGE SCALE GENOMIC DNA]</scope>
    <source>
        <strain evidence="1 2">CCTCC AB 2015119</strain>
    </source>
</reference>
<comment type="caution">
    <text evidence="1">The sequence shown here is derived from an EMBL/GenBank/DDBJ whole genome shotgun (WGS) entry which is preliminary data.</text>
</comment>
<dbReference type="Proteomes" id="UP000637632">
    <property type="component" value="Unassembled WGS sequence"/>
</dbReference>
<proteinExistence type="predicted"/>
<dbReference type="EMBL" id="JACOFT010000007">
    <property type="protein sequence ID" value="MBC3813111.1"/>
    <property type="molecule type" value="Genomic_DNA"/>
</dbReference>
<dbReference type="SUPFAM" id="SSF69279">
    <property type="entry name" value="Phage tail proteins"/>
    <property type="match status" value="1"/>
</dbReference>
<protein>
    <submittedName>
        <fullName evidence="1">Cro/Cl family transcriptional regulator</fullName>
    </submittedName>
</protein>
<dbReference type="RefSeq" id="WP_190481095.1">
    <property type="nucleotide sequence ID" value="NZ_JACOFT010000007.1"/>
</dbReference>
<accession>A0ABR6XJR4</accession>
<dbReference type="InterPro" id="IPR052726">
    <property type="entry name" value="Phage_Baseplate_Hub"/>
</dbReference>
<gene>
    <name evidence="1" type="ORF">H8K26_16845</name>
</gene>
<dbReference type="PANTHER" id="PTHR35862:SF1">
    <property type="entry name" value="FELS-2 PROPHAGE PROTEIN"/>
    <property type="match status" value="1"/>
</dbReference>
<dbReference type="Pfam" id="PF05954">
    <property type="entry name" value="Phage_GPD"/>
    <property type="match status" value="1"/>
</dbReference>
<name>A0ABR6XJR4_9BURK</name>